<reference evidence="1 2" key="1">
    <citation type="submission" date="2013-11" db="EMBL/GenBank/DDBJ databases">
        <title>Metagenomic analysis of a methanogenic consortium involved in long chain n-alkane degradation.</title>
        <authorList>
            <person name="Davidova I.A."/>
            <person name="Callaghan A.V."/>
            <person name="Wawrik B."/>
            <person name="Pruitt S."/>
            <person name="Marks C."/>
            <person name="Duncan K.E."/>
            <person name="Suflita J.M."/>
        </authorList>
    </citation>
    <scope>NUCLEOTIDE SEQUENCE [LARGE SCALE GENOMIC DNA]</scope>
    <source>
        <strain evidence="1 2">SPR</strain>
    </source>
</reference>
<dbReference type="RefSeq" id="WP_044351176.1">
    <property type="nucleotide sequence ID" value="NZ_AZAC01000035.1"/>
</dbReference>
<keyword evidence="2" id="KW-1185">Reference proteome</keyword>
<sequence>MKPSGHLAASVPLGLTLYLASGKLWPSLTGMAFSILIDVDHLPDYLLWRGKKAGVHDFFEKHFNHDTPYLMLFLHSWEWIPIAALLLWHFSGTDWAICLTLSWIYHLLWDQWINPVGLKFYFFFYRAAHGFLRKNLSPLPVSHPRG</sequence>
<dbReference type="AlphaFoldDB" id="A0A0D2J1E9"/>
<protein>
    <recommendedName>
        <fullName evidence="3">Metal-dependent hydrolase</fullName>
    </recommendedName>
</protein>
<dbReference type="EMBL" id="AZAC01000035">
    <property type="protein sequence ID" value="KIX12009.1"/>
    <property type="molecule type" value="Genomic_DNA"/>
</dbReference>
<dbReference type="Proteomes" id="UP000032233">
    <property type="component" value="Unassembled WGS sequence"/>
</dbReference>
<proteinExistence type="predicted"/>
<dbReference type="OrthoDB" id="5454638at2"/>
<accession>A0A0D2J1E9</accession>
<gene>
    <name evidence="1" type="ORF">X474_21145</name>
</gene>
<dbReference type="InParanoid" id="A0A0D2J1E9"/>
<evidence type="ECO:0008006" key="3">
    <source>
        <dbReference type="Google" id="ProtNLM"/>
    </source>
</evidence>
<evidence type="ECO:0000313" key="1">
    <source>
        <dbReference type="EMBL" id="KIX12009.1"/>
    </source>
</evidence>
<comment type="caution">
    <text evidence="1">The sequence shown here is derived from an EMBL/GenBank/DDBJ whole genome shotgun (WGS) entry which is preliminary data.</text>
</comment>
<organism evidence="1 2">
    <name type="scientific">Dethiosulfatarculus sandiegensis</name>
    <dbReference type="NCBI Taxonomy" id="1429043"/>
    <lineage>
        <taxon>Bacteria</taxon>
        <taxon>Pseudomonadati</taxon>
        <taxon>Thermodesulfobacteriota</taxon>
        <taxon>Desulfarculia</taxon>
        <taxon>Desulfarculales</taxon>
        <taxon>Desulfarculaceae</taxon>
        <taxon>Dethiosulfatarculus</taxon>
    </lineage>
</organism>
<name>A0A0D2J1E9_9BACT</name>
<evidence type="ECO:0000313" key="2">
    <source>
        <dbReference type="Proteomes" id="UP000032233"/>
    </source>
</evidence>